<dbReference type="InterPro" id="IPR008775">
    <property type="entry name" value="Phytyl_CoA_dOase-like"/>
</dbReference>
<reference evidence="1" key="1">
    <citation type="submission" date="2020-05" db="EMBL/GenBank/DDBJ databases">
        <authorList>
            <person name="Chiriac C."/>
            <person name="Salcher M."/>
            <person name="Ghai R."/>
            <person name="Kavagutti S V."/>
        </authorList>
    </citation>
    <scope>NUCLEOTIDE SEQUENCE</scope>
</reference>
<dbReference type="Pfam" id="PF05721">
    <property type="entry name" value="PhyH"/>
    <property type="match status" value="1"/>
</dbReference>
<dbReference type="GO" id="GO:0046872">
    <property type="term" value="F:metal ion binding"/>
    <property type="evidence" value="ECO:0007669"/>
    <property type="project" value="UniProtKB-ARBA"/>
</dbReference>
<organism evidence="1">
    <name type="scientific">freshwater metagenome</name>
    <dbReference type="NCBI Taxonomy" id="449393"/>
    <lineage>
        <taxon>unclassified sequences</taxon>
        <taxon>metagenomes</taxon>
        <taxon>ecological metagenomes</taxon>
    </lineage>
</organism>
<dbReference type="PANTHER" id="PTHR20883:SF48">
    <property type="entry name" value="ECTOINE DIOXYGENASE"/>
    <property type="match status" value="1"/>
</dbReference>
<accession>A0A6J7R8B0</accession>
<dbReference type="GO" id="GO:0016491">
    <property type="term" value="F:oxidoreductase activity"/>
    <property type="evidence" value="ECO:0007669"/>
    <property type="project" value="UniProtKB-ARBA"/>
</dbReference>
<evidence type="ECO:0000313" key="1">
    <source>
        <dbReference type="EMBL" id="CAB5024948.1"/>
    </source>
</evidence>
<dbReference type="Gene3D" id="2.60.120.620">
    <property type="entry name" value="q2cbj1_9rhob like domain"/>
    <property type="match status" value="1"/>
</dbReference>
<protein>
    <submittedName>
        <fullName evidence="1">Unannotated protein</fullName>
    </submittedName>
</protein>
<dbReference type="EMBL" id="CAFBPF010000234">
    <property type="protein sequence ID" value="CAB5024948.1"/>
    <property type="molecule type" value="Genomic_DNA"/>
</dbReference>
<dbReference type="AlphaFoldDB" id="A0A6J7R8B0"/>
<dbReference type="SUPFAM" id="SSF51197">
    <property type="entry name" value="Clavaminate synthase-like"/>
    <property type="match status" value="1"/>
</dbReference>
<dbReference type="PANTHER" id="PTHR20883">
    <property type="entry name" value="PHYTANOYL-COA DIOXYGENASE DOMAIN CONTAINING 1"/>
    <property type="match status" value="1"/>
</dbReference>
<name>A0A6J7R8B0_9ZZZZ</name>
<sequence length="277" mass="30554">MANQQANPDPRSLDFVWTDLALSDSRRRITDAQVEQFNRDGYFIIEGLISEAEISSVRAVADDYCSSIETLLESLPDERIFIAERGAITFAPHAAAQFEAIREFVSSRSVTDVVFDVIGPDARLYHDQFVYKGHEKPRHFPWHQDNGYAFVSPESYLTIWIALSDAPVESGCVWVAPGMHRNGTLIHTYIEPLGWQCFDDPPLDPVAAPIKAGDAVVFSSIAPHLTGPNVSNEIRKAYILQFVGLGATRFGNDDPPGGLSLDDDAIFPLVLHGGLPT</sequence>
<gene>
    <name evidence="1" type="ORF">UFOPK4071_01446</name>
</gene>
<proteinExistence type="predicted"/>